<dbReference type="GeneID" id="30192442"/>
<dbReference type="Proteomes" id="UP000094819">
    <property type="component" value="Unassembled WGS sequence"/>
</dbReference>
<reference evidence="1 2" key="1">
    <citation type="submission" date="2016-06" db="EMBL/GenBank/DDBJ databases">
        <title>Evolution of pathogenesis and genome organization in the Tremellales.</title>
        <authorList>
            <person name="Cuomo C."/>
            <person name="Litvintseva A."/>
            <person name="Heitman J."/>
            <person name="Chen Y."/>
            <person name="Sun S."/>
            <person name="Springer D."/>
            <person name="Dromer F."/>
            <person name="Young S."/>
            <person name="Zeng Q."/>
            <person name="Chapman S."/>
            <person name="Gujja S."/>
            <person name="Saif S."/>
            <person name="Birren B."/>
        </authorList>
    </citation>
    <scope>NUCLEOTIDE SEQUENCE [LARGE SCALE GENOMIC DNA]</scope>
    <source>
        <strain evidence="1 2">CBS 7118</strain>
    </source>
</reference>
<accession>A0A1E3JEW8</accession>
<dbReference type="AlphaFoldDB" id="A0A1E3JEW8"/>
<keyword evidence="2" id="KW-1185">Reference proteome</keyword>
<sequence>MLATETELEIIQWNKTLGKLSMSQLEERISVEFRTWQKVMSCGLPVGLEHNHPLRFDRARHAVPLTHNDWRHIEACWNVVVSEWLVRCLWSPVKGR</sequence>
<gene>
    <name evidence="1" type="ORF">L198_03229</name>
</gene>
<name>A0A1E3JEW8_9TREE</name>
<evidence type="ECO:0000313" key="1">
    <source>
        <dbReference type="EMBL" id="ODN99387.1"/>
    </source>
</evidence>
<organism evidence="1 2">
    <name type="scientific">Cryptococcus wingfieldii CBS 7118</name>
    <dbReference type="NCBI Taxonomy" id="1295528"/>
    <lineage>
        <taxon>Eukaryota</taxon>
        <taxon>Fungi</taxon>
        <taxon>Dikarya</taxon>
        <taxon>Basidiomycota</taxon>
        <taxon>Agaricomycotina</taxon>
        <taxon>Tremellomycetes</taxon>
        <taxon>Tremellales</taxon>
        <taxon>Cryptococcaceae</taxon>
        <taxon>Cryptococcus</taxon>
    </lineage>
</organism>
<comment type="caution">
    <text evidence="1">The sequence shown here is derived from an EMBL/GenBank/DDBJ whole genome shotgun (WGS) entry which is preliminary data.</text>
</comment>
<evidence type="ECO:0000313" key="2">
    <source>
        <dbReference type="Proteomes" id="UP000094819"/>
    </source>
</evidence>
<protein>
    <submittedName>
        <fullName evidence="1">Uncharacterized protein</fullName>
    </submittedName>
</protein>
<proteinExistence type="predicted"/>
<dbReference type="RefSeq" id="XP_019032464.1">
    <property type="nucleotide sequence ID" value="XM_019175361.1"/>
</dbReference>
<dbReference type="EMBL" id="AWGH01000008">
    <property type="protein sequence ID" value="ODN99387.1"/>
    <property type="molecule type" value="Genomic_DNA"/>
</dbReference>